<feature type="transmembrane region" description="Helical" evidence="6">
    <location>
        <begin position="333"/>
        <end position="366"/>
    </location>
</feature>
<evidence type="ECO:0000256" key="3">
    <source>
        <dbReference type="ARBA" id="ARBA00022692"/>
    </source>
</evidence>
<dbReference type="KEGG" id="fil:BN1229_v1_2119"/>
<comment type="subcellular location">
    <subcellularLocation>
        <location evidence="1">Cell membrane</location>
        <topology evidence="1">Multi-pass membrane protein</topology>
    </subcellularLocation>
</comment>
<evidence type="ECO:0000256" key="1">
    <source>
        <dbReference type="ARBA" id="ARBA00004651"/>
    </source>
</evidence>
<dbReference type="InterPro" id="IPR025857">
    <property type="entry name" value="MacB_PCD"/>
</dbReference>
<keyword evidence="10" id="KW-1185">Reference proteome</keyword>
<dbReference type="Proteomes" id="UP000033187">
    <property type="component" value="Chromosome 1"/>
</dbReference>
<evidence type="ECO:0008006" key="11">
    <source>
        <dbReference type="Google" id="ProtNLM"/>
    </source>
</evidence>
<dbReference type="AlphaFoldDB" id="A0A0D6JFK0"/>
<organism evidence="9 10">
    <name type="scientific">Candidatus Filomicrobium marinum</name>
    <dbReference type="NCBI Taxonomy" id="1608628"/>
    <lineage>
        <taxon>Bacteria</taxon>
        <taxon>Pseudomonadati</taxon>
        <taxon>Pseudomonadota</taxon>
        <taxon>Alphaproteobacteria</taxon>
        <taxon>Hyphomicrobiales</taxon>
        <taxon>Hyphomicrobiaceae</taxon>
        <taxon>Filomicrobium</taxon>
    </lineage>
</organism>
<dbReference type="Pfam" id="PF12704">
    <property type="entry name" value="MacB_PCD"/>
    <property type="match status" value="1"/>
</dbReference>
<evidence type="ECO:0000313" key="9">
    <source>
        <dbReference type="EMBL" id="CPR19341.1"/>
    </source>
</evidence>
<dbReference type="RefSeq" id="WP_046478160.1">
    <property type="nucleotide sequence ID" value="NZ_LN829118.1"/>
</dbReference>
<accession>A0A0D6JFK0</accession>
<evidence type="ECO:0000259" key="8">
    <source>
        <dbReference type="Pfam" id="PF12704"/>
    </source>
</evidence>
<keyword evidence="2" id="KW-1003">Cell membrane</keyword>
<dbReference type="OrthoDB" id="9784014at2"/>
<keyword evidence="5 6" id="KW-0472">Membrane</keyword>
<dbReference type="PANTHER" id="PTHR43738">
    <property type="entry name" value="ABC TRANSPORTER, MEMBRANE PROTEIN"/>
    <property type="match status" value="1"/>
</dbReference>
<keyword evidence="4 6" id="KW-1133">Transmembrane helix</keyword>
<gene>
    <name evidence="9" type="ORF">YBN1229_v1_2119</name>
</gene>
<dbReference type="Pfam" id="PF02687">
    <property type="entry name" value="FtsX"/>
    <property type="match status" value="1"/>
</dbReference>
<dbReference type="GO" id="GO:0005886">
    <property type="term" value="C:plasma membrane"/>
    <property type="evidence" value="ECO:0007669"/>
    <property type="project" value="UniProtKB-SubCell"/>
</dbReference>
<dbReference type="InterPro" id="IPR003838">
    <property type="entry name" value="ABC3_permease_C"/>
</dbReference>
<evidence type="ECO:0000256" key="4">
    <source>
        <dbReference type="ARBA" id="ARBA00022989"/>
    </source>
</evidence>
<evidence type="ECO:0000256" key="2">
    <source>
        <dbReference type="ARBA" id="ARBA00022475"/>
    </source>
</evidence>
<evidence type="ECO:0000313" key="10">
    <source>
        <dbReference type="Proteomes" id="UP000033187"/>
    </source>
</evidence>
<evidence type="ECO:0000259" key="7">
    <source>
        <dbReference type="Pfam" id="PF02687"/>
    </source>
</evidence>
<reference evidence="10" key="1">
    <citation type="submission" date="2015-02" db="EMBL/GenBank/DDBJ databases">
        <authorList>
            <person name="Chooi Y.-H."/>
        </authorList>
    </citation>
    <scope>NUCLEOTIDE SEQUENCE [LARGE SCALE GENOMIC DNA]</scope>
    <source>
        <strain evidence="10">strain Y</strain>
    </source>
</reference>
<protein>
    <recommendedName>
        <fullName evidence="11">Peptide ABC transporter permease</fullName>
    </recommendedName>
</protein>
<dbReference type="EMBL" id="LN829119">
    <property type="protein sequence ID" value="CPR19341.1"/>
    <property type="molecule type" value="Genomic_DNA"/>
</dbReference>
<evidence type="ECO:0000256" key="5">
    <source>
        <dbReference type="ARBA" id="ARBA00023136"/>
    </source>
</evidence>
<dbReference type="InterPro" id="IPR051125">
    <property type="entry name" value="ABC-4/HrtB_transporter"/>
</dbReference>
<feature type="domain" description="ABC3 transporter permease C-terminal" evidence="7">
    <location>
        <begin position="292"/>
        <end position="410"/>
    </location>
</feature>
<dbReference type="KEGG" id="fiy:BN1229_v1_2119"/>
<dbReference type="PANTHER" id="PTHR43738:SF2">
    <property type="entry name" value="ABC TRANSPORTER PERMEASE"/>
    <property type="match status" value="1"/>
</dbReference>
<sequence>MIIARLAFQSLRNRWLTATLTVLAIAFSVMLLLGVEKIRNGARDSFANTISGTELIVGARSGSLQLLLYSVFRIGNATNNITLQSYSDIASHPDVAWIVPISLGDSHRGFRVLGTTKDYYEHYRFRGGNRIEVASGKLGEDLFDTVIGADVAAQLGYKVGDKIVIGHGLGSVSFLEHEDKPFRVAGILAKTGTPVDRTVHVSLEAIEAIHVDWQSGAPVPGQTVSADQVRAMDLKPKAITAALVGLKSKLAIFRVQREINEYPDEPLSAILPGAALQELWGLVAIAETALAAVSAMVVATALLGMLTMILTALNERRREMAILRAAGARPVTILGLLAAEAGMLTAAGVATGTVLLYAALFILRPILDREYGLNLSIAPPTTSEGLTLAVIVLAGFIAGLVPAMLAYRRSLADGMTVRI</sequence>
<evidence type="ECO:0000256" key="6">
    <source>
        <dbReference type="SAM" id="Phobius"/>
    </source>
</evidence>
<feature type="transmembrane region" description="Helical" evidence="6">
    <location>
        <begin position="386"/>
        <end position="407"/>
    </location>
</feature>
<feature type="transmembrane region" description="Helical" evidence="6">
    <location>
        <begin position="292"/>
        <end position="313"/>
    </location>
</feature>
<feature type="domain" description="MacB-like periplasmic core" evidence="8">
    <location>
        <begin position="19"/>
        <end position="208"/>
    </location>
</feature>
<feature type="transmembrane region" description="Helical" evidence="6">
    <location>
        <begin position="15"/>
        <end position="35"/>
    </location>
</feature>
<proteinExistence type="predicted"/>
<keyword evidence="3 6" id="KW-0812">Transmembrane</keyword>
<name>A0A0D6JFK0_9HYPH</name>